<sequence>MSFDLKTRVREGWQDTLRGILEQARSLGSQAVLAFDLDSTLFDNLPRQARILREFGKAREVEKLGVCEPRHWESGFDMRGAMRNCGLSPEEVENHFHAARDFWLERFFTSEYCVDDVAIQGAAAFTHAVAASGAHLAYVTGRHEGMRAGTVDCLRRNGLAVPGEGRIHLLMKPAMQDNDDEFKRTAHARLGELGTVIAAFDNEPTHANDYLLRFPGAKVVHLATDHSGRPVTLLDEIVSVPHFSHDS</sequence>
<dbReference type="InterPro" id="IPR023214">
    <property type="entry name" value="HAD_sf"/>
</dbReference>
<accession>A0A084SP39</accession>
<comment type="caution">
    <text evidence="1">The sequence shown here is derived from an EMBL/GenBank/DDBJ whole genome shotgun (WGS) entry which is preliminary data.</text>
</comment>
<dbReference type="InterPro" id="IPR036412">
    <property type="entry name" value="HAD-like_sf"/>
</dbReference>
<dbReference type="RefSeq" id="WP_043403172.1">
    <property type="nucleotide sequence ID" value="NZ_JPMI01000220.1"/>
</dbReference>
<protein>
    <recommendedName>
        <fullName evidence="3">HAD family hydrolase</fullName>
    </recommendedName>
</protein>
<dbReference type="EMBL" id="JPMI01000220">
    <property type="protein sequence ID" value="KFA90224.1"/>
    <property type="molecule type" value="Genomic_DNA"/>
</dbReference>
<dbReference type="SUPFAM" id="SSF56784">
    <property type="entry name" value="HAD-like"/>
    <property type="match status" value="1"/>
</dbReference>
<dbReference type="Proteomes" id="UP000028547">
    <property type="component" value="Unassembled WGS sequence"/>
</dbReference>
<organism evidence="1 2">
    <name type="scientific">Archangium violaceum Cb vi76</name>
    <dbReference type="NCBI Taxonomy" id="1406225"/>
    <lineage>
        <taxon>Bacteria</taxon>
        <taxon>Pseudomonadati</taxon>
        <taxon>Myxococcota</taxon>
        <taxon>Myxococcia</taxon>
        <taxon>Myxococcales</taxon>
        <taxon>Cystobacterineae</taxon>
        <taxon>Archangiaceae</taxon>
        <taxon>Archangium</taxon>
    </lineage>
</organism>
<dbReference type="AlphaFoldDB" id="A0A084SP39"/>
<evidence type="ECO:0000313" key="2">
    <source>
        <dbReference type="Proteomes" id="UP000028547"/>
    </source>
</evidence>
<evidence type="ECO:0008006" key="3">
    <source>
        <dbReference type="Google" id="ProtNLM"/>
    </source>
</evidence>
<gene>
    <name evidence="1" type="ORF">Q664_30110</name>
</gene>
<dbReference type="Gene3D" id="3.40.50.1000">
    <property type="entry name" value="HAD superfamily/HAD-like"/>
    <property type="match status" value="1"/>
</dbReference>
<reference evidence="1 2" key="1">
    <citation type="submission" date="2014-07" db="EMBL/GenBank/DDBJ databases">
        <title>Draft Genome Sequence of Gephyronic Acid Producer, Cystobacter violaceus Strain Cb vi76.</title>
        <authorList>
            <person name="Stevens D.C."/>
            <person name="Young J."/>
            <person name="Carmichael R."/>
            <person name="Tan J."/>
            <person name="Taylor R.E."/>
        </authorList>
    </citation>
    <scope>NUCLEOTIDE SEQUENCE [LARGE SCALE GENOMIC DNA]</scope>
    <source>
        <strain evidence="1 2">Cb vi76</strain>
    </source>
</reference>
<proteinExistence type="predicted"/>
<name>A0A084SP39_9BACT</name>
<evidence type="ECO:0000313" key="1">
    <source>
        <dbReference type="EMBL" id="KFA90224.1"/>
    </source>
</evidence>